<evidence type="ECO:0000256" key="3">
    <source>
        <dbReference type="ARBA" id="ARBA00022723"/>
    </source>
</evidence>
<dbReference type="Gene3D" id="3.30.40.10">
    <property type="entry name" value="Zinc/RING finger domain, C3HC4 (zinc finger)"/>
    <property type="match status" value="1"/>
</dbReference>
<dbReference type="InterPro" id="IPR013083">
    <property type="entry name" value="Znf_RING/FYVE/PHD"/>
</dbReference>
<evidence type="ECO:0000259" key="9">
    <source>
        <dbReference type="PROSITE" id="PS50089"/>
    </source>
</evidence>
<dbReference type="OrthoDB" id="10316062at2759"/>
<keyword evidence="3" id="KW-0479">Metal-binding</keyword>
<reference evidence="10 11" key="1">
    <citation type="submission" date="2018-02" db="EMBL/GenBank/DDBJ databases">
        <title>Draft genome of wild Prunus yedoensis var. nudiflora.</title>
        <authorList>
            <person name="Baek S."/>
            <person name="Kim J.-H."/>
            <person name="Choi K."/>
            <person name="Kim G.-B."/>
            <person name="Cho A."/>
            <person name="Jang H."/>
            <person name="Shin C.-H."/>
            <person name="Yu H.-J."/>
            <person name="Mun J.-H."/>
        </authorList>
    </citation>
    <scope>NUCLEOTIDE SEQUENCE [LARGE SCALE GENOMIC DNA]</scope>
    <source>
        <strain evidence="11">cv. Jeju island</strain>
        <tissue evidence="10">Leaf</tissue>
    </source>
</reference>
<feature type="transmembrane region" description="Helical" evidence="8">
    <location>
        <begin position="298"/>
        <end position="320"/>
    </location>
</feature>
<comment type="catalytic activity">
    <reaction evidence="1">
        <text>S-ubiquitinyl-[E2 ubiquitin-conjugating enzyme]-L-cysteine + [acceptor protein]-L-lysine = [E2 ubiquitin-conjugating enzyme]-L-cysteine + N(6)-ubiquitinyl-[acceptor protein]-L-lysine.</text>
        <dbReference type="EC" id="2.3.2.27"/>
    </reaction>
</comment>
<feature type="domain" description="RING-type" evidence="9">
    <location>
        <begin position="204"/>
        <end position="276"/>
    </location>
</feature>
<organism evidence="10 11">
    <name type="scientific">Prunus yedoensis var. nudiflora</name>
    <dbReference type="NCBI Taxonomy" id="2094558"/>
    <lineage>
        <taxon>Eukaryota</taxon>
        <taxon>Viridiplantae</taxon>
        <taxon>Streptophyta</taxon>
        <taxon>Embryophyta</taxon>
        <taxon>Tracheophyta</taxon>
        <taxon>Spermatophyta</taxon>
        <taxon>Magnoliopsida</taxon>
        <taxon>eudicotyledons</taxon>
        <taxon>Gunneridae</taxon>
        <taxon>Pentapetalae</taxon>
        <taxon>rosids</taxon>
        <taxon>fabids</taxon>
        <taxon>Rosales</taxon>
        <taxon>Rosaceae</taxon>
        <taxon>Amygdaloideae</taxon>
        <taxon>Amygdaleae</taxon>
        <taxon>Prunus</taxon>
    </lineage>
</organism>
<keyword evidence="8" id="KW-1133">Transmembrane helix</keyword>
<evidence type="ECO:0000256" key="6">
    <source>
        <dbReference type="PROSITE-ProRule" id="PRU00175"/>
    </source>
</evidence>
<name>A0A314YEE1_PRUYE</name>
<keyword evidence="4 6" id="KW-0863">Zinc-finger</keyword>
<dbReference type="GO" id="GO:0008270">
    <property type="term" value="F:zinc ion binding"/>
    <property type="evidence" value="ECO:0007669"/>
    <property type="project" value="UniProtKB-KW"/>
</dbReference>
<dbReference type="STRING" id="2094558.A0A314YEE1"/>
<dbReference type="Pfam" id="PF13639">
    <property type="entry name" value="zf-RING_2"/>
    <property type="match status" value="1"/>
</dbReference>
<dbReference type="EMBL" id="PJQY01001044">
    <property type="protein sequence ID" value="PQQ05792.1"/>
    <property type="molecule type" value="Genomic_DNA"/>
</dbReference>
<dbReference type="GO" id="GO:0005737">
    <property type="term" value="C:cytoplasm"/>
    <property type="evidence" value="ECO:0007669"/>
    <property type="project" value="TreeGrafter"/>
</dbReference>
<evidence type="ECO:0000256" key="8">
    <source>
        <dbReference type="SAM" id="Phobius"/>
    </source>
</evidence>
<evidence type="ECO:0000256" key="2">
    <source>
        <dbReference type="ARBA" id="ARBA00012483"/>
    </source>
</evidence>
<evidence type="ECO:0000313" key="10">
    <source>
        <dbReference type="EMBL" id="PQQ05792.1"/>
    </source>
</evidence>
<dbReference type="PANTHER" id="PTHR15710:SF77">
    <property type="entry name" value="RING-H2 FINGER PROTEIN ATL21B"/>
    <property type="match status" value="1"/>
</dbReference>
<feature type="region of interest" description="Disordered" evidence="7">
    <location>
        <begin position="214"/>
        <end position="233"/>
    </location>
</feature>
<protein>
    <recommendedName>
        <fullName evidence="2">RING-type E3 ubiquitin transferase</fullName>
        <ecNumber evidence="2">2.3.2.27</ecNumber>
    </recommendedName>
</protein>
<accession>A0A314YEE1</accession>
<dbReference type="GO" id="GO:0016567">
    <property type="term" value="P:protein ubiquitination"/>
    <property type="evidence" value="ECO:0007669"/>
    <property type="project" value="TreeGrafter"/>
</dbReference>
<keyword evidence="8" id="KW-0812">Transmembrane</keyword>
<comment type="caution">
    <text evidence="10">The sequence shown here is derived from an EMBL/GenBank/DDBJ whole genome shotgun (WGS) entry which is preliminary data.</text>
</comment>
<dbReference type="GO" id="GO:0061630">
    <property type="term" value="F:ubiquitin protein ligase activity"/>
    <property type="evidence" value="ECO:0007669"/>
    <property type="project" value="UniProtKB-EC"/>
</dbReference>
<evidence type="ECO:0000256" key="4">
    <source>
        <dbReference type="ARBA" id="ARBA00022771"/>
    </source>
</evidence>
<proteinExistence type="predicted"/>
<evidence type="ECO:0000256" key="1">
    <source>
        <dbReference type="ARBA" id="ARBA00000900"/>
    </source>
</evidence>
<sequence length="328" mass="37164">MSTETHLLRSTVLVTTESRETAVHETTVIQISMDDGFPISLKLFNRVRGRSGHPDLLTERGVTVPLSRLKLSAEGNGRRIRRRYRKVLAANLIRMGVPEDEHRGIIWKIFQAVDDVAIPGSSLEVRPTVTILMVMEEVTVNNNNNNNIPPSLGFPTSVEEPLYYKLIGLFYCPKFPFPKPRSERVDALDRVMVRLEEKVRCRVCQICGEALDPPPPTPVGEEEEDHRQHQQKEWVPKKISMISRLPCSHLFHQDCIVQHWLRSSRRSRGGGCPVCQLTMLIKGTKDVLALFQTPSRSWGLPFMIFTGSIITVGTLLCKLLKHRSSKGN</sequence>
<keyword evidence="11" id="KW-1185">Reference proteome</keyword>
<dbReference type="SMART" id="SM00184">
    <property type="entry name" value="RING"/>
    <property type="match status" value="1"/>
</dbReference>
<evidence type="ECO:0000256" key="5">
    <source>
        <dbReference type="ARBA" id="ARBA00022833"/>
    </source>
</evidence>
<dbReference type="PROSITE" id="PS50089">
    <property type="entry name" value="ZF_RING_2"/>
    <property type="match status" value="1"/>
</dbReference>
<dbReference type="PANTHER" id="PTHR15710">
    <property type="entry name" value="E3 UBIQUITIN-PROTEIN LIGASE PRAJA"/>
    <property type="match status" value="1"/>
</dbReference>
<evidence type="ECO:0000313" key="11">
    <source>
        <dbReference type="Proteomes" id="UP000250321"/>
    </source>
</evidence>
<evidence type="ECO:0000256" key="7">
    <source>
        <dbReference type="SAM" id="MobiDB-lite"/>
    </source>
</evidence>
<keyword evidence="8" id="KW-0472">Membrane</keyword>
<dbReference type="Proteomes" id="UP000250321">
    <property type="component" value="Unassembled WGS sequence"/>
</dbReference>
<dbReference type="AlphaFoldDB" id="A0A314YEE1"/>
<keyword evidence="5" id="KW-0862">Zinc</keyword>
<dbReference type="SUPFAM" id="SSF57850">
    <property type="entry name" value="RING/U-box"/>
    <property type="match status" value="1"/>
</dbReference>
<dbReference type="InterPro" id="IPR001841">
    <property type="entry name" value="Znf_RING"/>
</dbReference>
<gene>
    <name evidence="10" type="ORF">Pyn_39686</name>
</gene>
<dbReference type="EC" id="2.3.2.27" evidence="2"/>